<dbReference type="PATRIC" id="fig|42253.5.peg.3024"/>
<keyword evidence="3" id="KW-1185">Reference proteome</keyword>
<dbReference type="InterPro" id="IPR012337">
    <property type="entry name" value="RNaseH-like_sf"/>
</dbReference>
<gene>
    <name evidence="2" type="ORF">NITMOv2_3069</name>
</gene>
<organism evidence="2 3">
    <name type="scientific">Nitrospira moscoviensis</name>
    <dbReference type="NCBI Taxonomy" id="42253"/>
    <lineage>
        <taxon>Bacteria</taxon>
        <taxon>Pseudomonadati</taxon>
        <taxon>Nitrospirota</taxon>
        <taxon>Nitrospiria</taxon>
        <taxon>Nitrospirales</taxon>
        <taxon>Nitrospiraceae</taxon>
        <taxon>Nitrospira</taxon>
    </lineage>
</organism>
<dbReference type="Proteomes" id="UP000069205">
    <property type="component" value="Chromosome"/>
</dbReference>
<dbReference type="InterPro" id="IPR036397">
    <property type="entry name" value="RNaseH_sf"/>
</dbReference>
<sequence length="254" mass="27457">MTLQDLADAMTSGLKEQGIIATPGPSMNNQYAAKLLVQMQNGPSLGAIKLYVGKRGPTLVPDELHSCPPAIRSSITEVWQCISGGNSAAPSGHDTLTIEPSVIQVWVDGACLQAPLGYRFGWSFVIQQGDRELHRDSGSLLQSGAFEHRNVGAELEAATRALTWCVLNGYKQVTVYHDYEGIAAWPTGAWRANTPPTREYARFVKALPLEITWQKVQAHRGIAMNELVDQLANRAAAESPALPIPASSTPDPVM</sequence>
<dbReference type="GO" id="GO:0004523">
    <property type="term" value="F:RNA-DNA hybrid ribonuclease activity"/>
    <property type="evidence" value="ECO:0007669"/>
    <property type="project" value="InterPro"/>
</dbReference>
<evidence type="ECO:0000313" key="2">
    <source>
        <dbReference type="EMBL" id="ALA59468.1"/>
    </source>
</evidence>
<name>A0A0K2GEU0_NITMO</name>
<accession>A0A0K2GEU0</accession>
<dbReference type="Gene3D" id="3.30.420.10">
    <property type="entry name" value="Ribonuclease H-like superfamily/Ribonuclease H"/>
    <property type="match status" value="1"/>
</dbReference>
<proteinExistence type="predicted"/>
<dbReference type="GO" id="GO:0003676">
    <property type="term" value="F:nucleic acid binding"/>
    <property type="evidence" value="ECO:0007669"/>
    <property type="project" value="InterPro"/>
</dbReference>
<evidence type="ECO:0000313" key="3">
    <source>
        <dbReference type="Proteomes" id="UP000069205"/>
    </source>
</evidence>
<dbReference type="AlphaFoldDB" id="A0A0K2GEU0"/>
<dbReference type="OrthoDB" id="9811552at2"/>
<dbReference type="PROSITE" id="PS50879">
    <property type="entry name" value="RNASE_H_1"/>
    <property type="match status" value="1"/>
</dbReference>
<dbReference type="SUPFAM" id="SSF53098">
    <property type="entry name" value="Ribonuclease H-like"/>
    <property type="match status" value="1"/>
</dbReference>
<dbReference type="STRING" id="42253.NITMOv2_3069"/>
<dbReference type="InterPro" id="IPR002156">
    <property type="entry name" value="RNaseH_domain"/>
</dbReference>
<protein>
    <submittedName>
        <fullName evidence="2">Putative Ribonuclease H</fullName>
    </submittedName>
</protein>
<evidence type="ECO:0000259" key="1">
    <source>
        <dbReference type="PROSITE" id="PS50879"/>
    </source>
</evidence>
<reference evidence="2 3" key="1">
    <citation type="journal article" date="2015" name="Proc. Natl. Acad. Sci. U.S.A.">
        <title>Expanded metabolic versatility of ubiquitous nitrite-oxidizing bacteria from the genus Nitrospira.</title>
        <authorList>
            <person name="Koch H."/>
            <person name="Lucker S."/>
            <person name="Albertsen M."/>
            <person name="Kitzinger K."/>
            <person name="Herbold C."/>
            <person name="Spieck E."/>
            <person name="Nielsen P.H."/>
            <person name="Wagner M."/>
            <person name="Daims H."/>
        </authorList>
    </citation>
    <scope>NUCLEOTIDE SEQUENCE [LARGE SCALE GENOMIC DNA]</scope>
    <source>
        <strain evidence="2 3">NSP M-1</strain>
    </source>
</reference>
<feature type="domain" description="RNase H type-1" evidence="1">
    <location>
        <begin position="99"/>
        <end position="237"/>
    </location>
</feature>
<dbReference type="RefSeq" id="WP_053380470.1">
    <property type="nucleotide sequence ID" value="NZ_CP011801.1"/>
</dbReference>
<dbReference type="EMBL" id="CP011801">
    <property type="protein sequence ID" value="ALA59468.1"/>
    <property type="molecule type" value="Genomic_DNA"/>
</dbReference>
<dbReference type="KEGG" id="nmv:NITMOv2_3069"/>
<dbReference type="Pfam" id="PF00075">
    <property type="entry name" value="RNase_H"/>
    <property type="match status" value="1"/>
</dbReference>